<keyword evidence="2" id="KW-1185">Reference proteome</keyword>
<feature type="non-terminal residue" evidence="1">
    <location>
        <position position="60"/>
    </location>
</feature>
<dbReference type="Proteomes" id="UP000789831">
    <property type="component" value="Unassembled WGS sequence"/>
</dbReference>
<feature type="non-terminal residue" evidence="1">
    <location>
        <position position="1"/>
    </location>
</feature>
<dbReference type="AlphaFoldDB" id="A0A9N9HGA6"/>
<name>A0A9N9HGA6_9GLOM</name>
<accession>A0A9N9HGA6</accession>
<reference evidence="1" key="1">
    <citation type="submission" date="2021-06" db="EMBL/GenBank/DDBJ databases">
        <authorList>
            <person name="Kallberg Y."/>
            <person name="Tangrot J."/>
            <person name="Rosling A."/>
        </authorList>
    </citation>
    <scope>NUCLEOTIDE SEQUENCE</scope>
    <source>
        <strain evidence="1">MT106</strain>
    </source>
</reference>
<evidence type="ECO:0000313" key="2">
    <source>
        <dbReference type="Proteomes" id="UP000789831"/>
    </source>
</evidence>
<evidence type="ECO:0000313" key="1">
    <source>
        <dbReference type="EMBL" id="CAG8688139.1"/>
    </source>
</evidence>
<gene>
    <name evidence="1" type="ORF">AGERDE_LOCUS13003</name>
</gene>
<proteinExistence type="predicted"/>
<organism evidence="1 2">
    <name type="scientific">Ambispora gerdemannii</name>
    <dbReference type="NCBI Taxonomy" id="144530"/>
    <lineage>
        <taxon>Eukaryota</taxon>
        <taxon>Fungi</taxon>
        <taxon>Fungi incertae sedis</taxon>
        <taxon>Mucoromycota</taxon>
        <taxon>Glomeromycotina</taxon>
        <taxon>Glomeromycetes</taxon>
        <taxon>Archaeosporales</taxon>
        <taxon>Ambisporaceae</taxon>
        <taxon>Ambispora</taxon>
    </lineage>
</organism>
<protein>
    <submittedName>
        <fullName evidence="1">7744_t:CDS:1</fullName>
    </submittedName>
</protein>
<comment type="caution">
    <text evidence="1">The sequence shown here is derived from an EMBL/GenBank/DDBJ whole genome shotgun (WGS) entry which is preliminary data.</text>
</comment>
<sequence>KLQLKKIQELKIKHQYQRAEIITIITITTETSNNSDVEFDDEFSNNKSSNVIIDVVEASN</sequence>
<dbReference type="EMBL" id="CAJVPL010013238">
    <property type="protein sequence ID" value="CAG8688139.1"/>
    <property type="molecule type" value="Genomic_DNA"/>
</dbReference>